<evidence type="ECO:0000256" key="5">
    <source>
        <dbReference type="ARBA" id="ARBA00022692"/>
    </source>
</evidence>
<evidence type="ECO:0000313" key="17">
    <source>
        <dbReference type="Proteomes" id="UP001305702"/>
    </source>
</evidence>
<dbReference type="InterPro" id="IPR025202">
    <property type="entry name" value="PLD-like_dom"/>
</dbReference>
<comment type="function">
    <text evidence="12">Catalyzes the reversible phosphatidyl group transfer from one phosphatidylglycerol molecule to another to form cardiolipin (CL) (diphosphatidylglycerol) and glycerol.</text>
</comment>
<organism evidence="16 17">
    <name type="scientific">Paenibacillus aurantius</name>
    <dbReference type="NCBI Taxonomy" id="2918900"/>
    <lineage>
        <taxon>Bacteria</taxon>
        <taxon>Bacillati</taxon>
        <taxon>Bacillota</taxon>
        <taxon>Bacilli</taxon>
        <taxon>Bacillales</taxon>
        <taxon>Paenibacillaceae</taxon>
        <taxon>Paenibacillus</taxon>
    </lineage>
</organism>
<feature type="active site" evidence="12">
    <location>
        <position position="440"/>
    </location>
</feature>
<dbReference type="InterPro" id="IPR030874">
    <property type="entry name" value="Cardiolipin_synth_Firmi"/>
</dbReference>
<keyword evidence="11 12" id="KW-1208">Phospholipid metabolism</keyword>
<keyword evidence="6" id="KW-0677">Repeat</keyword>
<comment type="subcellular location">
    <subcellularLocation>
        <location evidence="1 12">Cell membrane</location>
        <topology evidence="1 12">Multi-pass membrane protein</topology>
    </subcellularLocation>
</comment>
<feature type="compositionally biased region" description="Basic and acidic residues" evidence="14">
    <location>
        <begin position="64"/>
        <end position="75"/>
    </location>
</feature>
<dbReference type="InterPro" id="IPR001736">
    <property type="entry name" value="PLipase_D/transphosphatidylase"/>
</dbReference>
<dbReference type="Pfam" id="PF13091">
    <property type="entry name" value="PLDc_2"/>
    <property type="match status" value="2"/>
</dbReference>
<dbReference type="PANTHER" id="PTHR21248">
    <property type="entry name" value="CARDIOLIPIN SYNTHASE"/>
    <property type="match status" value="1"/>
</dbReference>
<keyword evidence="2 12" id="KW-1003">Cell membrane</keyword>
<dbReference type="AlphaFoldDB" id="A0AA96LBX9"/>
<dbReference type="FunFam" id="3.30.870.10:FF:000014">
    <property type="entry name" value="Cardiolipin synthase"/>
    <property type="match status" value="1"/>
</dbReference>
<protein>
    <recommendedName>
        <fullName evidence="12 13">Cardiolipin synthase</fullName>
        <shortName evidence="12">CL synthase</shortName>
        <ecNumber evidence="12 13">2.7.8.-</ecNumber>
    </recommendedName>
</protein>
<evidence type="ECO:0000256" key="10">
    <source>
        <dbReference type="ARBA" id="ARBA00023209"/>
    </source>
</evidence>
<gene>
    <name evidence="16" type="primary">cls</name>
    <name evidence="16" type="ORF">MJA45_22995</name>
</gene>
<dbReference type="InterPro" id="IPR022924">
    <property type="entry name" value="Cardiolipin_synthase"/>
</dbReference>
<comment type="catalytic activity">
    <reaction evidence="12">
        <text>2 a 1,2-diacyl-sn-glycero-3-phospho-(1'-sn-glycerol) = a cardiolipin + glycerol</text>
        <dbReference type="Rhea" id="RHEA:31451"/>
        <dbReference type="ChEBI" id="CHEBI:17754"/>
        <dbReference type="ChEBI" id="CHEBI:62237"/>
        <dbReference type="ChEBI" id="CHEBI:64716"/>
    </reaction>
</comment>
<keyword evidence="4 12" id="KW-0808">Transferase</keyword>
<evidence type="ECO:0000256" key="14">
    <source>
        <dbReference type="SAM" id="MobiDB-lite"/>
    </source>
</evidence>
<proteinExistence type="inferred from homology"/>
<feature type="active site" evidence="12">
    <location>
        <position position="269"/>
    </location>
</feature>
<reference evidence="16 17" key="1">
    <citation type="submission" date="2022-02" db="EMBL/GenBank/DDBJ databases">
        <title>Paenibacillus sp. MBLB1776 Whole Genome Shotgun Sequencing.</title>
        <authorList>
            <person name="Hwang C.Y."/>
            <person name="Cho E.-S."/>
            <person name="Seo M.-J."/>
        </authorList>
    </citation>
    <scope>NUCLEOTIDE SEQUENCE [LARGE SCALE GENOMIC DNA]</scope>
    <source>
        <strain evidence="16 17">MBLB1776</strain>
    </source>
</reference>
<evidence type="ECO:0000256" key="8">
    <source>
        <dbReference type="ARBA" id="ARBA00023098"/>
    </source>
</evidence>
<keyword evidence="3 12" id="KW-0444">Lipid biosynthesis</keyword>
<feature type="domain" description="PLD phosphodiesterase" evidence="15">
    <location>
        <begin position="433"/>
        <end position="460"/>
    </location>
</feature>
<feature type="region of interest" description="Disordered" evidence="14">
    <location>
        <begin position="64"/>
        <end position="83"/>
    </location>
</feature>
<dbReference type="KEGG" id="paun:MJA45_22995"/>
<evidence type="ECO:0000259" key="15">
    <source>
        <dbReference type="PROSITE" id="PS50035"/>
    </source>
</evidence>
<feature type="active site" evidence="12">
    <location>
        <position position="264"/>
    </location>
</feature>
<dbReference type="SUPFAM" id="SSF56024">
    <property type="entry name" value="Phospholipase D/nuclease"/>
    <property type="match status" value="2"/>
</dbReference>
<evidence type="ECO:0000256" key="13">
    <source>
        <dbReference type="NCBIfam" id="TIGR04265"/>
    </source>
</evidence>
<keyword evidence="9 12" id="KW-0472">Membrane</keyword>
<dbReference type="EC" id="2.7.8.-" evidence="12 13"/>
<dbReference type="PROSITE" id="PS50035">
    <property type="entry name" value="PLD"/>
    <property type="match status" value="2"/>
</dbReference>
<dbReference type="Gene3D" id="3.30.870.10">
    <property type="entry name" value="Endonuclease Chain A"/>
    <property type="match status" value="2"/>
</dbReference>
<dbReference type="PANTHER" id="PTHR21248:SF22">
    <property type="entry name" value="PHOSPHOLIPASE D"/>
    <property type="match status" value="1"/>
</dbReference>
<dbReference type="CDD" id="cd09110">
    <property type="entry name" value="PLDc_CLS_1"/>
    <property type="match status" value="1"/>
</dbReference>
<sequence>MYWAIGALAIWILLLLTVLVVEFRHPSKSVAWLLVLFIFPILGFVMYYFMAQEFRHKRMIGGRERGQAEGGHGEETGIPWKGNGIHEKRSYGYPAPSRPYDRWTFPELGVPPGVEVSAELTPFEATTLSRPGDEGLTGVDSRLASFLRGLPESPVTDGNEVEVYTGAETAYPAIQEAMERAKHHIHFQFYTIRDDEAGRDFQKLLIRKAREGVRVRVLYDGIGSYKLTKAYLRELIEAGVETACFLPPMIAFLDRRINFRNHRKIVVVDGTTGFLGGINIGNEYLGGNPRLGHWRDTHLRIRGPAVYGLQRLFLSDWRFAARTTIDASAYYPVQPPAEGEKLQVVCSGPDGHSDRLLEVCFSAISTARKKVYLASPYFIPDDSLIMALKTAALSGVDVRILVPSVPDSRLVQLASFSYLEELLQAGIRFYRYQKGFLHSKIMLVDDAVATVGTMNLDMRSFFCNFELNAVLYGRETLDRLAADFDRDLAASEELQLDSFARRPAAQKAGEIVLRILSPLL</sequence>
<evidence type="ECO:0000256" key="9">
    <source>
        <dbReference type="ARBA" id="ARBA00023136"/>
    </source>
</evidence>
<dbReference type="GO" id="GO:0005886">
    <property type="term" value="C:plasma membrane"/>
    <property type="evidence" value="ECO:0007669"/>
    <property type="project" value="UniProtKB-SubCell"/>
</dbReference>
<evidence type="ECO:0000256" key="4">
    <source>
        <dbReference type="ARBA" id="ARBA00022679"/>
    </source>
</evidence>
<dbReference type="EMBL" id="CP130318">
    <property type="protein sequence ID" value="WNQ10455.1"/>
    <property type="molecule type" value="Genomic_DNA"/>
</dbReference>
<evidence type="ECO:0000313" key="16">
    <source>
        <dbReference type="EMBL" id="WNQ10455.1"/>
    </source>
</evidence>
<feature type="active site" evidence="12">
    <location>
        <position position="445"/>
    </location>
</feature>
<accession>A0AA96LBX9</accession>
<feature type="active site" evidence="12">
    <location>
        <position position="438"/>
    </location>
</feature>
<feature type="transmembrane region" description="Helical" evidence="12">
    <location>
        <begin position="30"/>
        <end position="50"/>
    </location>
</feature>
<dbReference type="InterPro" id="IPR027379">
    <property type="entry name" value="CLS_N"/>
</dbReference>
<evidence type="ECO:0000256" key="6">
    <source>
        <dbReference type="ARBA" id="ARBA00022737"/>
    </source>
</evidence>
<keyword evidence="5 12" id="KW-0812">Transmembrane</keyword>
<dbReference type="GO" id="GO:0008808">
    <property type="term" value="F:cardiolipin synthase activity"/>
    <property type="evidence" value="ECO:0007669"/>
    <property type="project" value="UniProtKB-UniRule"/>
</dbReference>
<keyword evidence="8 12" id="KW-0443">Lipid metabolism</keyword>
<name>A0AA96LBX9_9BACL</name>
<dbReference type="GO" id="GO:0032049">
    <property type="term" value="P:cardiolipin biosynthetic process"/>
    <property type="evidence" value="ECO:0007669"/>
    <property type="project" value="UniProtKB-UniRule"/>
</dbReference>
<evidence type="ECO:0000256" key="7">
    <source>
        <dbReference type="ARBA" id="ARBA00022989"/>
    </source>
</evidence>
<feature type="active site" evidence="12">
    <location>
        <position position="262"/>
    </location>
</feature>
<evidence type="ECO:0000256" key="3">
    <source>
        <dbReference type="ARBA" id="ARBA00022516"/>
    </source>
</evidence>
<keyword evidence="17" id="KW-1185">Reference proteome</keyword>
<dbReference type="HAMAP" id="MF_01916">
    <property type="entry name" value="Cardiolipin_synth_Cls"/>
    <property type="match status" value="1"/>
</dbReference>
<dbReference type="NCBIfam" id="TIGR04265">
    <property type="entry name" value="bac_cardiolipin"/>
    <property type="match status" value="1"/>
</dbReference>
<comment type="similarity">
    <text evidence="12">Belongs to the phospholipase D family. Cardiolipin synthase subfamily.</text>
</comment>
<keyword evidence="10 12" id="KW-0594">Phospholipid biosynthesis</keyword>
<keyword evidence="7 12" id="KW-1133">Transmembrane helix</keyword>
<feature type="domain" description="PLD phosphodiesterase" evidence="15">
    <location>
        <begin position="257"/>
        <end position="284"/>
    </location>
</feature>
<comment type="caution">
    <text evidence="12">Lacks conserved residue(s) required for the propagation of feature annotation.</text>
</comment>
<evidence type="ECO:0000256" key="12">
    <source>
        <dbReference type="HAMAP-Rule" id="MF_01916"/>
    </source>
</evidence>
<dbReference type="CDD" id="cd09112">
    <property type="entry name" value="PLDc_CLS_2"/>
    <property type="match status" value="1"/>
</dbReference>
<evidence type="ECO:0000256" key="2">
    <source>
        <dbReference type="ARBA" id="ARBA00022475"/>
    </source>
</evidence>
<dbReference type="Proteomes" id="UP001305702">
    <property type="component" value="Chromosome"/>
</dbReference>
<evidence type="ECO:0000256" key="11">
    <source>
        <dbReference type="ARBA" id="ARBA00023264"/>
    </source>
</evidence>
<dbReference type="Pfam" id="PF13396">
    <property type="entry name" value="PLDc_N"/>
    <property type="match status" value="1"/>
</dbReference>
<dbReference type="RefSeq" id="WP_315604229.1">
    <property type="nucleotide sequence ID" value="NZ_CP130318.1"/>
</dbReference>
<dbReference type="SMART" id="SM00155">
    <property type="entry name" value="PLDc"/>
    <property type="match status" value="2"/>
</dbReference>
<evidence type="ECO:0000256" key="1">
    <source>
        <dbReference type="ARBA" id="ARBA00004651"/>
    </source>
</evidence>